<reference evidence="3" key="1">
    <citation type="journal article" date="2013" name="Nature">
        <title>Draft genome of the wheat A-genome progenitor Triticum urartu.</title>
        <authorList>
            <person name="Ling H.Q."/>
            <person name="Zhao S."/>
            <person name="Liu D."/>
            <person name="Wang J."/>
            <person name="Sun H."/>
            <person name="Zhang C."/>
            <person name="Fan H."/>
            <person name="Li D."/>
            <person name="Dong L."/>
            <person name="Tao Y."/>
            <person name="Gao C."/>
            <person name="Wu H."/>
            <person name="Li Y."/>
            <person name="Cui Y."/>
            <person name="Guo X."/>
            <person name="Zheng S."/>
            <person name="Wang B."/>
            <person name="Yu K."/>
            <person name="Liang Q."/>
            <person name="Yang W."/>
            <person name="Lou X."/>
            <person name="Chen J."/>
            <person name="Feng M."/>
            <person name="Jian J."/>
            <person name="Zhang X."/>
            <person name="Luo G."/>
            <person name="Jiang Y."/>
            <person name="Liu J."/>
            <person name="Wang Z."/>
            <person name="Sha Y."/>
            <person name="Zhang B."/>
            <person name="Wu H."/>
            <person name="Tang D."/>
            <person name="Shen Q."/>
            <person name="Xue P."/>
            <person name="Zou S."/>
            <person name="Wang X."/>
            <person name="Liu X."/>
            <person name="Wang F."/>
            <person name="Yang Y."/>
            <person name="An X."/>
            <person name="Dong Z."/>
            <person name="Zhang K."/>
            <person name="Zhang X."/>
            <person name="Luo M.C."/>
            <person name="Dvorak J."/>
            <person name="Tong Y."/>
            <person name="Wang J."/>
            <person name="Yang H."/>
            <person name="Li Z."/>
            <person name="Wang D."/>
            <person name="Zhang A."/>
            <person name="Wang J."/>
        </authorList>
    </citation>
    <scope>NUCLEOTIDE SEQUENCE</scope>
    <source>
        <strain evidence="3">cv. G1812</strain>
    </source>
</reference>
<proteinExistence type="predicted"/>
<dbReference type="Gramene" id="TuG1812G0200001044.01.T01">
    <property type="protein sequence ID" value="TuG1812G0200001044.01.T01"/>
    <property type="gene ID" value="TuG1812G0200001044.01"/>
</dbReference>
<feature type="region of interest" description="Disordered" evidence="1">
    <location>
        <begin position="1"/>
        <end position="20"/>
    </location>
</feature>
<evidence type="ECO:0000256" key="1">
    <source>
        <dbReference type="SAM" id="MobiDB-lite"/>
    </source>
</evidence>
<sequence>MTTQPQRQRTRIPSQQTQAAMDPWGAMCRCWPPESLVTSHLASRRQGASACSERIGNIRAAAASCRPTARKGQEPMHGCTCTEAGKLFGPPRFFFQALPLPKTTVGEVLQEPRHQQRLQRLGGDKNIA</sequence>
<dbReference type="EnsemblPlants" id="TuG1812G0200001044.01.T01">
    <property type="protein sequence ID" value="TuG1812G0200001044.01.T01"/>
    <property type="gene ID" value="TuG1812G0200001044.01"/>
</dbReference>
<reference evidence="2" key="3">
    <citation type="submission" date="2022-06" db="UniProtKB">
        <authorList>
            <consortium name="EnsemblPlants"/>
        </authorList>
    </citation>
    <scope>IDENTIFICATION</scope>
</reference>
<dbReference type="AlphaFoldDB" id="A0A8R7PAG6"/>
<reference evidence="2" key="2">
    <citation type="submission" date="2018-03" db="EMBL/GenBank/DDBJ databases">
        <title>The Triticum urartu genome reveals the dynamic nature of wheat genome evolution.</title>
        <authorList>
            <person name="Ling H."/>
            <person name="Ma B."/>
            <person name="Shi X."/>
            <person name="Liu H."/>
            <person name="Dong L."/>
            <person name="Sun H."/>
            <person name="Cao Y."/>
            <person name="Gao Q."/>
            <person name="Zheng S."/>
            <person name="Li Y."/>
            <person name="Yu Y."/>
            <person name="Du H."/>
            <person name="Qi M."/>
            <person name="Li Y."/>
            <person name="Yu H."/>
            <person name="Cui Y."/>
            <person name="Wang N."/>
            <person name="Chen C."/>
            <person name="Wu H."/>
            <person name="Zhao Y."/>
            <person name="Zhang J."/>
            <person name="Li Y."/>
            <person name="Zhou W."/>
            <person name="Zhang B."/>
            <person name="Hu W."/>
            <person name="Eijk M."/>
            <person name="Tang J."/>
            <person name="Witsenboer H."/>
            <person name="Zhao S."/>
            <person name="Li Z."/>
            <person name="Zhang A."/>
            <person name="Wang D."/>
            <person name="Liang C."/>
        </authorList>
    </citation>
    <scope>NUCLEOTIDE SEQUENCE [LARGE SCALE GENOMIC DNA]</scope>
    <source>
        <strain evidence="2">cv. G1812</strain>
    </source>
</reference>
<evidence type="ECO:0000313" key="3">
    <source>
        <dbReference type="Proteomes" id="UP000015106"/>
    </source>
</evidence>
<dbReference type="Proteomes" id="UP000015106">
    <property type="component" value="Chromosome 2"/>
</dbReference>
<feature type="compositionally biased region" description="Polar residues" evidence="1">
    <location>
        <begin position="1"/>
        <end position="19"/>
    </location>
</feature>
<protein>
    <submittedName>
        <fullName evidence="2">Uncharacterized protein</fullName>
    </submittedName>
</protein>
<accession>A0A8R7PAG6</accession>
<name>A0A8R7PAG6_TRIUA</name>
<organism evidence="2 3">
    <name type="scientific">Triticum urartu</name>
    <name type="common">Red wild einkorn</name>
    <name type="synonym">Crithodium urartu</name>
    <dbReference type="NCBI Taxonomy" id="4572"/>
    <lineage>
        <taxon>Eukaryota</taxon>
        <taxon>Viridiplantae</taxon>
        <taxon>Streptophyta</taxon>
        <taxon>Embryophyta</taxon>
        <taxon>Tracheophyta</taxon>
        <taxon>Spermatophyta</taxon>
        <taxon>Magnoliopsida</taxon>
        <taxon>Liliopsida</taxon>
        <taxon>Poales</taxon>
        <taxon>Poaceae</taxon>
        <taxon>BOP clade</taxon>
        <taxon>Pooideae</taxon>
        <taxon>Triticodae</taxon>
        <taxon>Triticeae</taxon>
        <taxon>Triticinae</taxon>
        <taxon>Triticum</taxon>
    </lineage>
</organism>
<evidence type="ECO:0000313" key="2">
    <source>
        <dbReference type="EnsemblPlants" id="TuG1812G0200001044.01.T01"/>
    </source>
</evidence>
<keyword evidence="3" id="KW-1185">Reference proteome</keyword>